<proteinExistence type="predicted"/>
<dbReference type="InterPro" id="IPR011058">
    <property type="entry name" value="Cyanovirin-N"/>
</dbReference>
<feature type="domain" description="Cyanovirin-N" evidence="2">
    <location>
        <begin position="27"/>
        <end position="133"/>
    </location>
</feature>
<dbReference type="InterPro" id="IPR036673">
    <property type="entry name" value="Cyanovirin-N_sf"/>
</dbReference>
<dbReference type="AlphaFoldDB" id="A0AAE0KIN3"/>
<dbReference type="Gene3D" id="2.30.60.10">
    <property type="entry name" value="Cyanovirin-N"/>
    <property type="match status" value="1"/>
</dbReference>
<sequence>MRSYLLAITLALKGAFAASMKPGTFCHFSESCNNIKIVDNFFLSATCRDETLSYKHANTLDLNLCIGINQTTANLLWQPYGKIANYCTDCALVEGSSIACQCSPLVSAENNAPTQSYLDLDTGIGNDNGTLTCSGGIGSFN</sequence>
<feature type="chain" id="PRO_5041999704" description="Cyanovirin-N domain-containing protein" evidence="1">
    <location>
        <begin position="18"/>
        <end position="141"/>
    </location>
</feature>
<dbReference type="Proteomes" id="UP001287356">
    <property type="component" value="Unassembled WGS sequence"/>
</dbReference>
<organism evidence="3 4">
    <name type="scientific">Lasiosphaeria ovina</name>
    <dbReference type="NCBI Taxonomy" id="92902"/>
    <lineage>
        <taxon>Eukaryota</taxon>
        <taxon>Fungi</taxon>
        <taxon>Dikarya</taxon>
        <taxon>Ascomycota</taxon>
        <taxon>Pezizomycotina</taxon>
        <taxon>Sordariomycetes</taxon>
        <taxon>Sordariomycetidae</taxon>
        <taxon>Sordariales</taxon>
        <taxon>Lasiosphaeriaceae</taxon>
        <taxon>Lasiosphaeria</taxon>
    </lineage>
</organism>
<protein>
    <recommendedName>
        <fullName evidence="2">Cyanovirin-N domain-containing protein</fullName>
    </recommendedName>
</protein>
<dbReference type="Pfam" id="PF08881">
    <property type="entry name" value="CVNH"/>
    <property type="match status" value="1"/>
</dbReference>
<reference evidence="3" key="1">
    <citation type="journal article" date="2023" name="Mol. Phylogenet. Evol.">
        <title>Genome-scale phylogeny and comparative genomics of the fungal order Sordariales.</title>
        <authorList>
            <person name="Hensen N."/>
            <person name="Bonometti L."/>
            <person name="Westerberg I."/>
            <person name="Brannstrom I.O."/>
            <person name="Guillou S."/>
            <person name="Cros-Aarteil S."/>
            <person name="Calhoun S."/>
            <person name="Haridas S."/>
            <person name="Kuo A."/>
            <person name="Mondo S."/>
            <person name="Pangilinan J."/>
            <person name="Riley R."/>
            <person name="LaButti K."/>
            <person name="Andreopoulos B."/>
            <person name="Lipzen A."/>
            <person name="Chen C."/>
            <person name="Yan M."/>
            <person name="Daum C."/>
            <person name="Ng V."/>
            <person name="Clum A."/>
            <person name="Steindorff A."/>
            <person name="Ohm R.A."/>
            <person name="Martin F."/>
            <person name="Silar P."/>
            <person name="Natvig D.O."/>
            <person name="Lalanne C."/>
            <person name="Gautier V."/>
            <person name="Ament-Velasquez S.L."/>
            <person name="Kruys A."/>
            <person name="Hutchinson M.I."/>
            <person name="Powell A.J."/>
            <person name="Barry K."/>
            <person name="Miller A.N."/>
            <person name="Grigoriev I.V."/>
            <person name="Debuchy R."/>
            <person name="Gladieux P."/>
            <person name="Hiltunen Thoren M."/>
            <person name="Johannesson H."/>
        </authorList>
    </citation>
    <scope>NUCLEOTIDE SEQUENCE</scope>
    <source>
        <strain evidence="3">CBS 958.72</strain>
    </source>
</reference>
<feature type="signal peptide" evidence="1">
    <location>
        <begin position="1"/>
        <end position="17"/>
    </location>
</feature>
<dbReference type="SUPFAM" id="SSF51322">
    <property type="entry name" value="Cyanovirin-N"/>
    <property type="match status" value="1"/>
</dbReference>
<gene>
    <name evidence="3" type="ORF">B0T24DRAFT_231653</name>
</gene>
<keyword evidence="1" id="KW-0732">Signal</keyword>
<dbReference type="EMBL" id="JAULSN010000003">
    <property type="protein sequence ID" value="KAK3376867.1"/>
    <property type="molecule type" value="Genomic_DNA"/>
</dbReference>
<comment type="caution">
    <text evidence="3">The sequence shown here is derived from an EMBL/GenBank/DDBJ whole genome shotgun (WGS) entry which is preliminary data.</text>
</comment>
<name>A0AAE0KIN3_9PEZI</name>
<evidence type="ECO:0000313" key="3">
    <source>
        <dbReference type="EMBL" id="KAK3376867.1"/>
    </source>
</evidence>
<evidence type="ECO:0000259" key="2">
    <source>
        <dbReference type="SMART" id="SM01111"/>
    </source>
</evidence>
<dbReference type="SMART" id="SM01111">
    <property type="entry name" value="CVNH"/>
    <property type="match status" value="1"/>
</dbReference>
<keyword evidence="4" id="KW-1185">Reference proteome</keyword>
<accession>A0AAE0KIN3</accession>
<reference evidence="3" key="2">
    <citation type="submission" date="2023-06" db="EMBL/GenBank/DDBJ databases">
        <authorList>
            <consortium name="Lawrence Berkeley National Laboratory"/>
            <person name="Haridas S."/>
            <person name="Hensen N."/>
            <person name="Bonometti L."/>
            <person name="Westerberg I."/>
            <person name="Brannstrom I.O."/>
            <person name="Guillou S."/>
            <person name="Cros-Aarteil S."/>
            <person name="Calhoun S."/>
            <person name="Kuo A."/>
            <person name="Mondo S."/>
            <person name="Pangilinan J."/>
            <person name="Riley R."/>
            <person name="Labutti K."/>
            <person name="Andreopoulos B."/>
            <person name="Lipzen A."/>
            <person name="Chen C."/>
            <person name="Yanf M."/>
            <person name="Daum C."/>
            <person name="Ng V."/>
            <person name="Clum A."/>
            <person name="Steindorff A."/>
            <person name="Ohm R."/>
            <person name="Martin F."/>
            <person name="Silar P."/>
            <person name="Natvig D."/>
            <person name="Lalanne C."/>
            <person name="Gautier V."/>
            <person name="Ament-Velasquez S.L."/>
            <person name="Kruys A."/>
            <person name="Hutchinson M.I."/>
            <person name="Powell A.J."/>
            <person name="Barry K."/>
            <person name="Miller A.N."/>
            <person name="Grigoriev I.V."/>
            <person name="Debuchy R."/>
            <person name="Gladieux P."/>
            <person name="Thoren M.H."/>
            <person name="Johannesson H."/>
        </authorList>
    </citation>
    <scope>NUCLEOTIDE SEQUENCE</scope>
    <source>
        <strain evidence="3">CBS 958.72</strain>
    </source>
</reference>
<evidence type="ECO:0000313" key="4">
    <source>
        <dbReference type="Proteomes" id="UP001287356"/>
    </source>
</evidence>
<evidence type="ECO:0000256" key="1">
    <source>
        <dbReference type="SAM" id="SignalP"/>
    </source>
</evidence>